<gene>
    <name evidence="3" type="ORF">GCM10009760_50670</name>
</gene>
<evidence type="ECO:0000313" key="3">
    <source>
        <dbReference type="EMBL" id="GAA2153211.1"/>
    </source>
</evidence>
<name>A0ABN3A3G1_9ACTN</name>
<feature type="transmembrane region" description="Helical" evidence="1">
    <location>
        <begin position="91"/>
        <end position="114"/>
    </location>
</feature>
<keyword evidence="1" id="KW-0812">Transmembrane</keyword>
<keyword evidence="1" id="KW-0472">Membrane</keyword>
<evidence type="ECO:0000256" key="2">
    <source>
        <dbReference type="SAM" id="SignalP"/>
    </source>
</evidence>
<dbReference type="PROSITE" id="PS51257">
    <property type="entry name" value="PROKAR_LIPOPROTEIN"/>
    <property type="match status" value="1"/>
</dbReference>
<keyword evidence="4" id="KW-1185">Reference proteome</keyword>
<keyword evidence="1" id="KW-1133">Transmembrane helix</keyword>
<reference evidence="3 4" key="1">
    <citation type="journal article" date="2019" name="Int. J. Syst. Evol. Microbiol.">
        <title>The Global Catalogue of Microorganisms (GCM) 10K type strain sequencing project: providing services to taxonomists for standard genome sequencing and annotation.</title>
        <authorList>
            <consortium name="The Broad Institute Genomics Platform"/>
            <consortium name="The Broad Institute Genome Sequencing Center for Infectious Disease"/>
            <person name="Wu L."/>
            <person name="Ma J."/>
        </authorList>
    </citation>
    <scope>NUCLEOTIDE SEQUENCE [LARGE SCALE GENOMIC DNA]</scope>
    <source>
        <strain evidence="3 4">JCM 14560</strain>
    </source>
</reference>
<protein>
    <recommendedName>
        <fullName evidence="5">Metal-dependent phosphohydrolase</fullName>
    </recommendedName>
</protein>
<feature type="transmembrane region" description="Helical" evidence="1">
    <location>
        <begin position="149"/>
        <end position="171"/>
    </location>
</feature>
<proteinExistence type="predicted"/>
<evidence type="ECO:0000256" key="1">
    <source>
        <dbReference type="SAM" id="Phobius"/>
    </source>
</evidence>
<feature type="transmembrane region" description="Helical" evidence="1">
    <location>
        <begin position="126"/>
        <end position="143"/>
    </location>
</feature>
<organism evidence="3 4">
    <name type="scientific">Kitasatospora kazusensis</name>
    <dbReference type="NCBI Taxonomy" id="407974"/>
    <lineage>
        <taxon>Bacteria</taxon>
        <taxon>Bacillati</taxon>
        <taxon>Actinomycetota</taxon>
        <taxon>Actinomycetes</taxon>
        <taxon>Kitasatosporales</taxon>
        <taxon>Streptomycetaceae</taxon>
        <taxon>Kitasatospora</taxon>
    </lineage>
</organism>
<dbReference type="EMBL" id="BAAANT010000037">
    <property type="protein sequence ID" value="GAA2153211.1"/>
    <property type="molecule type" value="Genomic_DNA"/>
</dbReference>
<feature type="chain" id="PRO_5045866822" description="Metal-dependent phosphohydrolase" evidence="2">
    <location>
        <begin position="30"/>
        <end position="185"/>
    </location>
</feature>
<comment type="caution">
    <text evidence="3">The sequence shown here is derived from an EMBL/GenBank/DDBJ whole genome shotgun (WGS) entry which is preliminary data.</text>
</comment>
<dbReference type="RefSeq" id="WP_344468264.1">
    <property type="nucleotide sequence ID" value="NZ_BAAANT010000037.1"/>
</dbReference>
<feature type="signal peptide" evidence="2">
    <location>
        <begin position="1"/>
        <end position="29"/>
    </location>
</feature>
<sequence length="185" mass="18221">MTRPIPATGAARSLAVALALAAGACVALAHPPGPALLLPAAAAAAAWWAGPVVTGRPVRDSWLWYAQLARHRNTAFAAGCVALAAAGSPPLWLAACVTALLLGYLLLADAVAAGPAGVRQWRSRRVPAAAYAASALVLLAAYAPVGGVGWGRIVAALAVAGSAAVAGLALWSRGIDSPGPGAGEE</sequence>
<keyword evidence="2" id="KW-0732">Signal</keyword>
<evidence type="ECO:0008006" key="5">
    <source>
        <dbReference type="Google" id="ProtNLM"/>
    </source>
</evidence>
<dbReference type="Proteomes" id="UP001422759">
    <property type="component" value="Unassembled WGS sequence"/>
</dbReference>
<evidence type="ECO:0000313" key="4">
    <source>
        <dbReference type="Proteomes" id="UP001422759"/>
    </source>
</evidence>
<accession>A0ABN3A3G1</accession>